<gene>
    <name evidence="1" type="ORF">PXH66_12535</name>
</gene>
<sequence>MLTTDIMDRDGFLRWLDRHNPDVVIGFVSRVMDWIQQSGRRVPEDIAFASLAVLADQSVNASGVVRHVNDIGSTGVDALVAAIHENEWGVPALQRKLLLEPVWHEGETLPERS</sequence>
<name>A0AAE9ZZ50_9BACT</name>
<dbReference type="EMBL" id="CP119075">
    <property type="protein sequence ID" value="WED63157.1"/>
    <property type="molecule type" value="Genomic_DNA"/>
</dbReference>
<dbReference type="Proteomes" id="UP001218638">
    <property type="component" value="Chromosome"/>
</dbReference>
<protein>
    <submittedName>
        <fullName evidence="1">Uncharacterized protein</fullName>
    </submittedName>
</protein>
<evidence type="ECO:0000313" key="2">
    <source>
        <dbReference type="Proteomes" id="UP001218638"/>
    </source>
</evidence>
<dbReference type="AlphaFoldDB" id="A0AAE9ZZ50"/>
<reference evidence="1" key="1">
    <citation type="submission" date="2023-03" db="EMBL/GenBank/DDBJ databases">
        <title>Lomoglobus Profundus gen. nov., sp. nov., a novel member of the phylum Verrucomicrobia, isolated from deep-marine sediment of South China Sea.</title>
        <authorList>
            <person name="Ahmad T."/>
            <person name="Ishaq S.E."/>
            <person name="Wang F."/>
        </authorList>
    </citation>
    <scope>NUCLEOTIDE SEQUENCE</scope>
    <source>
        <strain evidence="1">LMO-M01</strain>
    </source>
</reference>
<dbReference type="RefSeq" id="WP_330928811.1">
    <property type="nucleotide sequence ID" value="NZ_CP119075.1"/>
</dbReference>
<dbReference type="KEGG" id="slom:PXH66_12535"/>
<keyword evidence="2" id="KW-1185">Reference proteome</keyword>
<organism evidence="1 2">
    <name type="scientific">Synoicihabitans lomoniglobus</name>
    <dbReference type="NCBI Taxonomy" id="2909285"/>
    <lineage>
        <taxon>Bacteria</taxon>
        <taxon>Pseudomonadati</taxon>
        <taxon>Verrucomicrobiota</taxon>
        <taxon>Opitutia</taxon>
        <taxon>Opitutales</taxon>
        <taxon>Opitutaceae</taxon>
        <taxon>Synoicihabitans</taxon>
    </lineage>
</organism>
<accession>A0AAE9ZZ50</accession>
<evidence type="ECO:0000313" key="1">
    <source>
        <dbReference type="EMBL" id="WED63157.1"/>
    </source>
</evidence>
<proteinExistence type="predicted"/>